<dbReference type="InterPro" id="IPR027417">
    <property type="entry name" value="P-loop_NTPase"/>
</dbReference>
<organism evidence="1 2">
    <name type="scientific">Plantactinospora solaniradicis</name>
    <dbReference type="NCBI Taxonomy" id="1723736"/>
    <lineage>
        <taxon>Bacteria</taxon>
        <taxon>Bacillati</taxon>
        <taxon>Actinomycetota</taxon>
        <taxon>Actinomycetes</taxon>
        <taxon>Micromonosporales</taxon>
        <taxon>Micromonosporaceae</taxon>
        <taxon>Plantactinospora</taxon>
    </lineage>
</organism>
<comment type="caution">
    <text evidence="1">The sequence shown here is derived from an EMBL/GenBank/DDBJ whole genome shotgun (WGS) entry which is preliminary data.</text>
</comment>
<evidence type="ECO:0008006" key="3">
    <source>
        <dbReference type="Google" id="ProtNLM"/>
    </source>
</evidence>
<gene>
    <name evidence="1" type="ORF">ACFP2T_00410</name>
</gene>
<accession>A0ABW1K144</accession>
<name>A0ABW1K144_9ACTN</name>
<keyword evidence="2" id="KW-1185">Reference proteome</keyword>
<reference evidence="2" key="1">
    <citation type="journal article" date="2019" name="Int. J. Syst. Evol. Microbiol.">
        <title>The Global Catalogue of Microorganisms (GCM) 10K type strain sequencing project: providing services to taxonomists for standard genome sequencing and annotation.</title>
        <authorList>
            <consortium name="The Broad Institute Genomics Platform"/>
            <consortium name="The Broad Institute Genome Sequencing Center for Infectious Disease"/>
            <person name="Wu L."/>
            <person name="Ma J."/>
        </authorList>
    </citation>
    <scope>NUCLEOTIDE SEQUENCE [LARGE SCALE GENOMIC DNA]</scope>
    <source>
        <strain evidence="2">ZS-35-S2</strain>
    </source>
</reference>
<dbReference type="Gene3D" id="3.40.50.300">
    <property type="entry name" value="P-loop containing nucleotide triphosphate hydrolases"/>
    <property type="match status" value="1"/>
</dbReference>
<dbReference type="Proteomes" id="UP001596203">
    <property type="component" value="Unassembled WGS sequence"/>
</dbReference>
<protein>
    <recommendedName>
        <fullName evidence="3">Dynamin family protein</fullName>
    </recommendedName>
</protein>
<evidence type="ECO:0000313" key="1">
    <source>
        <dbReference type="EMBL" id="MFC6014659.1"/>
    </source>
</evidence>
<evidence type="ECO:0000313" key="2">
    <source>
        <dbReference type="Proteomes" id="UP001596203"/>
    </source>
</evidence>
<dbReference type="RefSeq" id="WP_377416043.1">
    <property type="nucleotide sequence ID" value="NZ_JBHSPR010000001.1"/>
</dbReference>
<sequence>MSRSRSRVSGLDESAWELLHEALELYRDHPRAVEQLGRQLGRFSEPLRIAVAGPWRSGKSTLLNAIMGEEVAPVEVADGRQVFTWYEDGPEPRVTAYPATGSPRDLAVSRGGGGIRVDLGGGRWDQVDDIVVQWPARALRHAILIDTPAVTPGIDDALVGTDDGRPGDARSGDRRLALGAGPGAGAVAGLPGGGGAGLSDGGSATIERIVREADAVLYLSRDGRGDDLRLLQTALPGTVARAAPVNVLLVLSRVDELAGGRVDALLTARQLARRHRRDPRINSQCLSVVALGGLVALAGRMLSEPEFAALAVLAGLERAETDRVLLSTDRFTAADFPVPLDVETRRGLLDRLGIFGVRLSTTLVRTGCDSRGRLAAELVRRSGLTELRESITRYFVDRAPVLKSRAALLALETLLLAEPRPGAKELLARLEQVLTGAHEFRELRLSAALLGGQVRFEPELTAEANRLIGADGTSLAARLGVEHDAGVDELWARGSAAVRDWQELAEDPVRGLDQRRAARVVVRSCEGMLAELS</sequence>
<dbReference type="EMBL" id="JBHSPR010000001">
    <property type="protein sequence ID" value="MFC6014659.1"/>
    <property type="molecule type" value="Genomic_DNA"/>
</dbReference>
<proteinExistence type="predicted"/>
<dbReference type="SUPFAM" id="SSF52540">
    <property type="entry name" value="P-loop containing nucleoside triphosphate hydrolases"/>
    <property type="match status" value="1"/>
</dbReference>